<feature type="transmembrane region" description="Helical" evidence="2">
    <location>
        <begin position="136"/>
        <end position="160"/>
    </location>
</feature>
<feature type="compositionally biased region" description="Basic residues" evidence="1">
    <location>
        <begin position="201"/>
        <end position="210"/>
    </location>
</feature>
<feature type="compositionally biased region" description="Pro residues" evidence="1">
    <location>
        <begin position="62"/>
        <end position="85"/>
    </location>
</feature>
<evidence type="ECO:0000313" key="3">
    <source>
        <dbReference type="EnsemblMetazoa" id="XP_028515270.1"/>
    </source>
</evidence>
<feature type="region of interest" description="Disordered" evidence="1">
    <location>
        <begin position="48"/>
        <end position="119"/>
    </location>
</feature>
<feature type="compositionally biased region" description="Low complexity" evidence="1">
    <location>
        <begin position="86"/>
        <end position="95"/>
    </location>
</feature>
<organism evidence="3 4">
    <name type="scientific">Exaiptasia diaphana</name>
    <name type="common">Tropical sea anemone</name>
    <name type="synonym">Aiptasia pulchella</name>
    <dbReference type="NCBI Taxonomy" id="2652724"/>
    <lineage>
        <taxon>Eukaryota</taxon>
        <taxon>Metazoa</taxon>
        <taxon>Cnidaria</taxon>
        <taxon>Anthozoa</taxon>
        <taxon>Hexacorallia</taxon>
        <taxon>Actiniaria</taxon>
        <taxon>Aiptasiidae</taxon>
        <taxon>Exaiptasia</taxon>
    </lineage>
</organism>
<name>A0A913YIR6_EXADI</name>
<sequence length="217" mass="24944">MYKMRLVNTPRESLCSHLEINCKSNEKCVLLDEFLPLVGCKHKTFRPRTISPNIPTTQHPTTRPPTLPPATLPPTLPPIIHPPTIPTKYKPPGKTATESDKRTQNESPSGGQHTDQYVPPEVEEIYEDDKKWLATLLPVMFIGGAVVVIACLVTCIIRYIKQRRTTQQNDSDTEAQLADKKKVKKRRKHKDKDTKQSNDIRRKKRKKRKMEKFDEVN</sequence>
<keyword evidence="2" id="KW-0812">Transmembrane</keyword>
<keyword evidence="4" id="KW-1185">Reference proteome</keyword>
<dbReference type="RefSeq" id="XP_028515270.1">
    <property type="nucleotide sequence ID" value="XM_028659469.1"/>
</dbReference>
<evidence type="ECO:0000313" key="4">
    <source>
        <dbReference type="Proteomes" id="UP000887567"/>
    </source>
</evidence>
<evidence type="ECO:0000256" key="1">
    <source>
        <dbReference type="SAM" id="MobiDB-lite"/>
    </source>
</evidence>
<dbReference type="GeneID" id="114575135"/>
<dbReference type="Proteomes" id="UP000887567">
    <property type="component" value="Unplaced"/>
</dbReference>
<feature type="compositionally biased region" description="Polar residues" evidence="1">
    <location>
        <begin position="105"/>
        <end position="115"/>
    </location>
</feature>
<reference evidence="3" key="1">
    <citation type="submission" date="2022-11" db="UniProtKB">
        <authorList>
            <consortium name="EnsemblMetazoa"/>
        </authorList>
    </citation>
    <scope>IDENTIFICATION</scope>
</reference>
<feature type="compositionally biased region" description="Basic residues" evidence="1">
    <location>
        <begin position="181"/>
        <end position="190"/>
    </location>
</feature>
<protein>
    <submittedName>
        <fullName evidence="3">Uncharacterized protein</fullName>
    </submittedName>
</protein>
<dbReference type="AlphaFoldDB" id="A0A913YIR6"/>
<evidence type="ECO:0000256" key="2">
    <source>
        <dbReference type="SAM" id="Phobius"/>
    </source>
</evidence>
<proteinExistence type="predicted"/>
<keyword evidence="2" id="KW-1133">Transmembrane helix</keyword>
<feature type="compositionally biased region" description="Basic and acidic residues" evidence="1">
    <location>
        <begin position="191"/>
        <end position="200"/>
    </location>
</feature>
<feature type="region of interest" description="Disordered" evidence="1">
    <location>
        <begin position="164"/>
        <end position="217"/>
    </location>
</feature>
<dbReference type="EnsemblMetazoa" id="XM_028659469.1">
    <property type="protein sequence ID" value="XP_028515270.1"/>
    <property type="gene ID" value="LOC114575135"/>
</dbReference>
<keyword evidence="2" id="KW-0472">Membrane</keyword>
<accession>A0A913YIR6</accession>
<dbReference type="KEGG" id="epa:114575135"/>